<dbReference type="GO" id="GO:0015213">
    <property type="term" value="F:uridine transmembrane transporter activity"/>
    <property type="evidence" value="ECO:0007669"/>
    <property type="project" value="TreeGrafter"/>
</dbReference>
<feature type="transmembrane region" description="Helical" evidence="7">
    <location>
        <begin position="7"/>
        <end position="28"/>
    </location>
</feature>
<dbReference type="InterPro" id="IPR004740">
    <property type="entry name" value="Nuc_H_symport"/>
</dbReference>
<feature type="transmembrane region" description="Helical" evidence="7">
    <location>
        <begin position="256"/>
        <end position="276"/>
    </location>
</feature>
<evidence type="ECO:0000256" key="4">
    <source>
        <dbReference type="ARBA" id="ARBA00022692"/>
    </source>
</evidence>
<evidence type="ECO:0000256" key="6">
    <source>
        <dbReference type="ARBA" id="ARBA00023136"/>
    </source>
</evidence>
<keyword evidence="5 7" id="KW-1133">Transmembrane helix</keyword>
<dbReference type="Proteomes" id="UP000787419">
    <property type="component" value="Unassembled WGS sequence"/>
</dbReference>
<dbReference type="NCBIfam" id="TIGR00889">
    <property type="entry name" value="2A0110"/>
    <property type="match status" value="1"/>
</dbReference>
<dbReference type="RefSeq" id="WP_278490025.1">
    <property type="nucleotide sequence ID" value="NZ_CAJZDG010000148.1"/>
</dbReference>
<dbReference type="AlphaFoldDB" id="A0A9D6A9X1"/>
<feature type="transmembrane region" description="Helical" evidence="7">
    <location>
        <begin position="138"/>
        <end position="155"/>
    </location>
</feature>
<feature type="transmembrane region" description="Helical" evidence="7">
    <location>
        <begin position="397"/>
        <end position="415"/>
    </location>
</feature>
<feature type="transmembrane region" description="Helical" evidence="7">
    <location>
        <begin position="353"/>
        <end position="377"/>
    </location>
</feature>
<keyword evidence="2" id="KW-0813">Transport</keyword>
<dbReference type="PROSITE" id="PS50850">
    <property type="entry name" value="MFS"/>
    <property type="match status" value="1"/>
</dbReference>
<evidence type="ECO:0000256" key="7">
    <source>
        <dbReference type="SAM" id="Phobius"/>
    </source>
</evidence>
<evidence type="ECO:0000256" key="5">
    <source>
        <dbReference type="ARBA" id="ARBA00022989"/>
    </source>
</evidence>
<name>A0A9D6A9X1_9BACT</name>
<feature type="transmembrane region" description="Helical" evidence="7">
    <location>
        <begin position="69"/>
        <end position="89"/>
    </location>
</feature>
<evidence type="ECO:0000259" key="8">
    <source>
        <dbReference type="PROSITE" id="PS50850"/>
    </source>
</evidence>
<comment type="caution">
    <text evidence="9">The sequence shown here is derived from an EMBL/GenBank/DDBJ whole genome shotgun (WGS) entry which is preliminary data.</text>
</comment>
<keyword evidence="3" id="KW-1003">Cell membrane</keyword>
<keyword evidence="6 7" id="KW-0472">Membrane</keyword>
<reference evidence="9" key="1">
    <citation type="submission" date="2020-04" db="EMBL/GenBank/DDBJ databases">
        <title>Deep metagenomics examines the oral microbiome during advanced dental caries in children, revealing novel taxa and co-occurrences with host molecules.</title>
        <authorList>
            <person name="Baker J.L."/>
            <person name="Morton J.T."/>
            <person name="Dinis M."/>
            <person name="Alvarez R."/>
            <person name="Tran N.C."/>
            <person name="Knight R."/>
            <person name="Edlund A."/>
        </authorList>
    </citation>
    <scope>NUCLEOTIDE SEQUENCE</scope>
    <source>
        <strain evidence="9">JCVI_32_bin.50</strain>
    </source>
</reference>
<organism evidence="9 10">
    <name type="scientific">Prevotella nigrescens</name>
    <dbReference type="NCBI Taxonomy" id="28133"/>
    <lineage>
        <taxon>Bacteria</taxon>
        <taxon>Pseudomonadati</taxon>
        <taxon>Bacteroidota</taxon>
        <taxon>Bacteroidia</taxon>
        <taxon>Bacteroidales</taxon>
        <taxon>Prevotellaceae</taxon>
        <taxon>Prevotella</taxon>
    </lineage>
</organism>
<dbReference type="GO" id="GO:0015212">
    <property type="term" value="F:cytidine transmembrane transporter activity"/>
    <property type="evidence" value="ECO:0007669"/>
    <property type="project" value="TreeGrafter"/>
</dbReference>
<dbReference type="SUPFAM" id="SSF103473">
    <property type="entry name" value="MFS general substrate transporter"/>
    <property type="match status" value="1"/>
</dbReference>
<evidence type="ECO:0000256" key="3">
    <source>
        <dbReference type="ARBA" id="ARBA00022475"/>
    </source>
</evidence>
<dbReference type="PANTHER" id="PTHR23522">
    <property type="entry name" value="BLL5896 PROTEIN"/>
    <property type="match status" value="1"/>
</dbReference>
<dbReference type="InterPro" id="IPR036259">
    <property type="entry name" value="MFS_trans_sf"/>
</dbReference>
<feature type="domain" description="Major facilitator superfamily (MFS) profile" evidence="8">
    <location>
        <begin position="214"/>
        <end position="422"/>
    </location>
</feature>
<dbReference type="EMBL" id="JABZTM010000050">
    <property type="protein sequence ID" value="MBF1446856.1"/>
    <property type="molecule type" value="Genomic_DNA"/>
</dbReference>
<dbReference type="GO" id="GO:0005886">
    <property type="term" value="C:plasma membrane"/>
    <property type="evidence" value="ECO:0007669"/>
    <property type="project" value="UniProtKB-SubCell"/>
</dbReference>
<feature type="transmembrane region" description="Helical" evidence="7">
    <location>
        <begin position="288"/>
        <end position="306"/>
    </location>
</feature>
<gene>
    <name evidence="9" type="ORF">HXN55_05655</name>
</gene>
<feature type="transmembrane region" description="Helical" evidence="7">
    <location>
        <begin position="215"/>
        <end position="236"/>
    </location>
</feature>
<dbReference type="Pfam" id="PF03825">
    <property type="entry name" value="Nuc_H_symport"/>
    <property type="match status" value="1"/>
</dbReference>
<feature type="transmembrane region" description="Helical" evidence="7">
    <location>
        <begin position="40"/>
        <end position="60"/>
    </location>
</feature>
<dbReference type="InterPro" id="IPR020846">
    <property type="entry name" value="MFS_dom"/>
</dbReference>
<evidence type="ECO:0000313" key="9">
    <source>
        <dbReference type="EMBL" id="MBF1446856.1"/>
    </source>
</evidence>
<comment type="subcellular location">
    <subcellularLocation>
        <location evidence="1">Cell membrane</location>
        <topology evidence="1">Multi-pass membrane protein</topology>
    </subcellularLocation>
</comment>
<evidence type="ECO:0000313" key="10">
    <source>
        <dbReference type="Proteomes" id="UP000787419"/>
    </source>
</evidence>
<feature type="transmembrane region" description="Helical" evidence="7">
    <location>
        <begin position="167"/>
        <end position="187"/>
    </location>
</feature>
<evidence type="ECO:0000256" key="1">
    <source>
        <dbReference type="ARBA" id="ARBA00004651"/>
    </source>
</evidence>
<feature type="transmembrane region" description="Helical" evidence="7">
    <location>
        <begin position="101"/>
        <end position="126"/>
    </location>
</feature>
<protein>
    <submittedName>
        <fullName evidence="9">MFS transporter</fullName>
    </submittedName>
</protein>
<dbReference type="PANTHER" id="PTHR23522:SF4">
    <property type="entry name" value="NUCLEOSIDE PERMEASE NUPG-RELATED"/>
    <property type="match status" value="1"/>
</dbReference>
<evidence type="ECO:0000256" key="2">
    <source>
        <dbReference type="ARBA" id="ARBA00022448"/>
    </source>
</evidence>
<dbReference type="Gene3D" id="1.20.1250.20">
    <property type="entry name" value="MFS general substrate transporter like domains"/>
    <property type="match status" value="2"/>
</dbReference>
<sequence length="422" mass="46580">MNLKIRLALMNFLEFAVWGAYLTSMGRYLGNVGIGENIGLFYSMQGIVSIFMPALMGIVADRWIPAQRLLGLCHLVAGIFMFGTAFYGINAGTNVDFSIIFTLYSMSVAFYMPTIALANSVAYSALTQSGMDTVKDFPPIRVFGTIGFILTMWLVDILGFQSNQNQFITSSVVSVILFLYTFTLPNCEILKSNEKKSLVDALGLKAFSLFKQKKMAIFFIFSMLLGVSLQITNSFANPFLFSFAAQPEFANAFGVQHANILISLSQISETCCILLIPFFMRRYGIKNVMLIAMLGWVLRFGLFGLGNPGMPGVLLFVLSMVVYGIAFDFFNISGSLFVDKSTDSSIRSSAQGLFMLMTNGIGATVGTLAAQAIINHYTELKQFGDNILTVGNWKTCWFIFAGYALMVVISFAILFHPKKSNE</sequence>
<accession>A0A9D6A9X1</accession>
<feature type="transmembrane region" description="Helical" evidence="7">
    <location>
        <begin position="312"/>
        <end position="332"/>
    </location>
</feature>
<keyword evidence="4 7" id="KW-0812">Transmembrane</keyword>
<proteinExistence type="predicted"/>